<evidence type="ECO:0000256" key="3">
    <source>
        <dbReference type="ARBA" id="ARBA00022729"/>
    </source>
</evidence>
<evidence type="ECO:0000259" key="8">
    <source>
        <dbReference type="Pfam" id="PF23764"/>
    </source>
</evidence>
<name>A0ABU9DQM9_9BACL</name>
<dbReference type="InterPro" id="IPR056441">
    <property type="entry name" value="Beta-barrel_GLAA-B_II"/>
</dbReference>
<gene>
    <name evidence="9" type="ORF">WMW72_21810</name>
</gene>
<evidence type="ECO:0000313" key="10">
    <source>
        <dbReference type="Proteomes" id="UP001469365"/>
    </source>
</evidence>
<comment type="caution">
    <text evidence="9">The sequence shown here is derived from an EMBL/GenBank/DDBJ whole genome shotgun (WGS) entry which is preliminary data.</text>
</comment>
<evidence type="ECO:0000259" key="7">
    <source>
        <dbReference type="Pfam" id="PF23763"/>
    </source>
</evidence>
<dbReference type="Gene3D" id="2.160.20.10">
    <property type="entry name" value="Single-stranded right-handed beta-helix, Pectin lyase-like"/>
    <property type="match status" value="1"/>
</dbReference>
<organism evidence="9 10">
    <name type="scientific">Paenibacillus filicis</name>
    <dbReference type="NCBI Taxonomy" id="669464"/>
    <lineage>
        <taxon>Bacteria</taxon>
        <taxon>Bacillati</taxon>
        <taxon>Bacillota</taxon>
        <taxon>Bacilli</taxon>
        <taxon>Bacillales</taxon>
        <taxon>Paenibacillaceae</taxon>
        <taxon>Paenibacillus</taxon>
    </lineage>
</organism>
<accession>A0ABU9DQM9</accession>
<dbReference type="InterPro" id="IPR057275">
    <property type="entry name" value="Beta-barrel_GLAA-B_I"/>
</dbReference>
<evidence type="ECO:0000256" key="1">
    <source>
        <dbReference type="ARBA" id="ARBA00001255"/>
    </source>
</evidence>
<keyword evidence="6" id="KW-0326">Glycosidase</keyword>
<dbReference type="InterPro" id="IPR011050">
    <property type="entry name" value="Pectin_lyase_fold/virulence"/>
</dbReference>
<feature type="domain" description="GLAA-B beta-barrel" evidence="7">
    <location>
        <begin position="138"/>
        <end position="227"/>
    </location>
</feature>
<feature type="domain" description="GLAA-B beta-barrel" evidence="8">
    <location>
        <begin position="335"/>
        <end position="402"/>
    </location>
</feature>
<proteinExistence type="predicted"/>
<keyword evidence="10" id="KW-1185">Reference proteome</keyword>
<evidence type="ECO:0000256" key="2">
    <source>
        <dbReference type="ARBA" id="ARBA00001271"/>
    </source>
</evidence>
<dbReference type="Pfam" id="PF23763">
    <property type="entry name" value="Beta-barrel_GLAA-B_I"/>
    <property type="match status" value="1"/>
</dbReference>
<evidence type="ECO:0000313" key="9">
    <source>
        <dbReference type="EMBL" id="MEK8130546.1"/>
    </source>
</evidence>
<comment type="catalytic activity">
    <reaction evidence="2">
        <text>Hydrolysis of terminal, non-reducing branched (1-&gt;3)-alpha-D-galactosidic residues, producing free D-galactose.</text>
        <dbReference type="EC" id="3.2.1.n1"/>
    </reaction>
</comment>
<dbReference type="Pfam" id="PF23764">
    <property type="entry name" value="Beta-barrel_GLAA-B_II"/>
    <property type="match status" value="1"/>
</dbReference>
<evidence type="ECO:0000256" key="5">
    <source>
        <dbReference type="ARBA" id="ARBA00022801"/>
    </source>
</evidence>
<dbReference type="InterPro" id="IPR012334">
    <property type="entry name" value="Pectin_lyas_fold"/>
</dbReference>
<comment type="catalytic activity">
    <reaction evidence="1">
        <text>Hydrolysis of terminal, non-reducing alpha-D-galactose residues in alpha-D-galactosides, including galactose oligosaccharides, galactomannans and galactolipids.</text>
        <dbReference type="EC" id="3.2.1.22"/>
    </reaction>
</comment>
<dbReference type="SUPFAM" id="SSF51126">
    <property type="entry name" value="Pectin lyase-like"/>
    <property type="match status" value="1"/>
</dbReference>
<evidence type="ECO:0000256" key="6">
    <source>
        <dbReference type="ARBA" id="ARBA00023295"/>
    </source>
</evidence>
<reference evidence="9 10" key="1">
    <citation type="submission" date="2024-04" db="EMBL/GenBank/DDBJ databases">
        <title>draft genome sequnece of Paenibacillus filicis.</title>
        <authorList>
            <person name="Kim D.-U."/>
        </authorList>
    </citation>
    <scope>NUCLEOTIDE SEQUENCE [LARGE SCALE GENOMIC DNA]</scope>
    <source>
        <strain evidence="9 10">KACC14197</strain>
    </source>
</reference>
<dbReference type="Proteomes" id="UP001469365">
    <property type="component" value="Unassembled WGS sequence"/>
</dbReference>
<keyword evidence="4" id="KW-0677">Repeat</keyword>
<keyword evidence="3" id="KW-0732">Signal</keyword>
<protein>
    <submittedName>
        <fullName evidence="9">Right-handed parallel beta-helix repeat-containing protein</fullName>
    </submittedName>
</protein>
<keyword evidence="5" id="KW-0378">Hydrolase</keyword>
<sequence>MRSDQGRAKESVELHLADYGGIPDTGEDTGPAMQRAIEAASQINGAVVLVCEPGQYDFYAASAIRKKYYISNTASEVENPNPEKTIGIYVKGLQDFVLDGGGSLFMFHGKHTMLVIDESQQIEIRNLHMDYAEPTVTEMTIEQAGPSYLDIRVHGDSRYELQDGKLFWTGEGWRFHEGPMQVCDPVRNTTWRIDNLIEQAVESEELEPGRIRLHYDHAPAVSAGWILQARDGIRDQVGAFIHRSRRVRLDNVGVHFMHGLGIVGQSSEDISFNRLELAPRAVTGRTVASFADFVHLSGCKGKISVTNSSFAGAHDDVINVHGIHLAIVGRPSNNQLVVRFMHHQTYGFAAFDPGDEVEFVRARSLIAYASSKVTASELISPREMLLTLAEPVPEGIEEGDVLENVTWTPEVEITDNYFVRIPTRGVLVTTRRKVLIARNVFDRMQMSAILVANDAASWYESGRVQDLTIQGNRFIECGSSGQAVIAITPENEEIDENSPVHSGIRIVENRFELTDQRLLDAKSTRDLTVSDNEVILLSVSTKPEDNKNGMRLIACTEVTPSLNRFNDLL</sequence>
<dbReference type="EMBL" id="JBBPCC010000015">
    <property type="protein sequence ID" value="MEK8130546.1"/>
    <property type="molecule type" value="Genomic_DNA"/>
</dbReference>
<dbReference type="RefSeq" id="WP_341417682.1">
    <property type="nucleotide sequence ID" value="NZ_JBBPCC010000015.1"/>
</dbReference>
<evidence type="ECO:0000256" key="4">
    <source>
        <dbReference type="ARBA" id="ARBA00022737"/>
    </source>
</evidence>